<keyword evidence="5 7" id="KW-0256">Endoplasmic reticulum</keyword>
<dbReference type="GO" id="GO:0030246">
    <property type="term" value="F:carbohydrate binding"/>
    <property type="evidence" value="ECO:0007669"/>
    <property type="project" value="UniProtKB-UniRule"/>
</dbReference>
<evidence type="ECO:0000256" key="6">
    <source>
        <dbReference type="ARBA" id="ARBA00023157"/>
    </source>
</evidence>
<evidence type="ECO:0000256" key="2">
    <source>
        <dbReference type="ARBA" id="ARBA00009918"/>
    </source>
</evidence>
<organism evidence="10 11">
    <name type="scientific">Eremothecium sinecaudum</name>
    <dbReference type="NCBI Taxonomy" id="45286"/>
    <lineage>
        <taxon>Eukaryota</taxon>
        <taxon>Fungi</taxon>
        <taxon>Dikarya</taxon>
        <taxon>Ascomycota</taxon>
        <taxon>Saccharomycotina</taxon>
        <taxon>Saccharomycetes</taxon>
        <taxon>Saccharomycetales</taxon>
        <taxon>Saccharomycetaceae</taxon>
        <taxon>Eremothecium</taxon>
    </lineage>
</organism>
<dbReference type="GO" id="GO:0030968">
    <property type="term" value="P:endoplasmic reticulum unfolded protein response"/>
    <property type="evidence" value="ECO:0007669"/>
    <property type="project" value="UniProtKB-UniRule"/>
</dbReference>
<keyword evidence="11" id="KW-1185">Reference proteome</keyword>
<dbReference type="InterPro" id="IPR044865">
    <property type="entry name" value="MRH_dom"/>
</dbReference>
<feature type="signal peptide" evidence="8">
    <location>
        <begin position="1"/>
        <end position="18"/>
    </location>
</feature>
<gene>
    <name evidence="10" type="ORF">AW171_hschr2226</name>
</gene>
<comment type="subcellular location">
    <subcellularLocation>
        <location evidence="1 7">Endoplasmic reticulum membrane</location>
        <topology evidence="1 7">Peripheral membrane protein</topology>
        <orientation evidence="1 7">Lumenal side</orientation>
    </subcellularLocation>
</comment>
<dbReference type="RefSeq" id="XP_017985707.1">
    <property type="nucleotide sequence ID" value="XM_018130197.1"/>
</dbReference>
<evidence type="ECO:0000256" key="7">
    <source>
        <dbReference type="RuleBase" id="RU369099"/>
    </source>
</evidence>
<dbReference type="Proteomes" id="UP000243052">
    <property type="component" value="Chromosome ii"/>
</dbReference>
<dbReference type="Gene3D" id="3.10.310.60">
    <property type="match status" value="1"/>
</dbReference>
<dbReference type="AlphaFoldDB" id="A0A125RDV7"/>
<dbReference type="Gene3D" id="2.70.130.10">
    <property type="entry name" value="Mannose-6-phosphate receptor binding domain"/>
    <property type="match status" value="1"/>
</dbReference>
<keyword evidence="6" id="KW-1015">Disulfide bond</keyword>
<feature type="chain" id="PRO_5007179483" description="Endoplasmic reticulum lectin" evidence="8">
    <location>
        <begin position="19"/>
        <end position="442"/>
    </location>
</feature>
<dbReference type="Pfam" id="PF17880">
    <property type="entry name" value="Yos9_DD"/>
    <property type="match status" value="1"/>
</dbReference>
<sequence length="442" mass="51033">MRKHIALYTGLFVQFCHAYTNFTQDYRPQYIFRSVSDKEFNEKIVGNEELLSYGTIEKLEDGSRCFMPDLHNYTELSNTEEWRRALNETYEVGKKIINDETNGSAQYLPSGFWNYVYTSDGSFRNLMQTHGDVFGILLGTSGNGDARNELKLQQDENGFYFSEVLTLGDMCSLTQKHREVEVQYRCSEESPKILLNYVVEHQTCKYLATLSVHELCTLPLFGYDTNNLFKNTIYCTETEPVEFELLSLLDEYKPVFIGSNFYFLTSYSTPAPNIQNSILLYHDDMIHFVQDPPVINLEDVFFEKVKEACLTILETGLLISPEGKKLTLGDKFQWYVKVINFEGRLVTAMKVGIDDEDFLHITTVYPEMVGAMDKGNFYDYLQDIPNNTTDIEEFSDDENQEIYPDDQWQLEDMDDSVRHNIGFPGAFLLDDIVADLDMGEIS</sequence>
<protein>
    <recommendedName>
        <fullName evidence="7">Endoplasmic reticulum lectin</fullName>
    </recommendedName>
    <alternativeName>
        <fullName evidence="7">Protein OS-9 homolog</fullName>
    </alternativeName>
</protein>
<evidence type="ECO:0000256" key="4">
    <source>
        <dbReference type="ARBA" id="ARBA00022734"/>
    </source>
</evidence>
<evidence type="ECO:0000259" key="9">
    <source>
        <dbReference type="PROSITE" id="PS51914"/>
    </source>
</evidence>
<keyword evidence="7" id="KW-0472">Membrane</keyword>
<dbReference type="PANTHER" id="PTHR15414">
    <property type="entry name" value="OS-9-RELATED"/>
    <property type="match status" value="1"/>
</dbReference>
<dbReference type="GO" id="GO:0030970">
    <property type="term" value="P:retrograde protein transport, ER to cytosol"/>
    <property type="evidence" value="ECO:0007669"/>
    <property type="project" value="TreeGrafter"/>
</dbReference>
<comment type="function">
    <text evidence="7">Lectin involved in the quality control of the secretory pathway. As a member of the endoplasmic reticulum-associated degradation lumenal (ERAD-L) surveillance system, targets misfolded endoplasmic reticulum lumenal glycoproteins for degradation.</text>
</comment>
<dbReference type="InterPro" id="IPR045149">
    <property type="entry name" value="OS-9-like"/>
</dbReference>
<accession>A0A125RDV7</accession>
<feature type="domain" description="MRH" evidence="9">
    <location>
        <begin position="63"/>
        <end position="218"/>
    </location>
</feature>
<comment type="similarity">
    <text evidence="2 7">Belongs to the OS-9 family.</text>
</comment>
<dbReference type="EMBL" id="CP014242">
    <property type="protein sequence ID" value="AMD18711.1"/>
    <property type="molecule type" value="Genomic_DNA"/>
</dbReference>
<dbReference type="OrthoDB" id="448954at2759"/>
<evidence type="ECO:0000313" key="10">
    <source>
        <dbReference type="EMBL" id="AMD18711.1"/>
    </source>
</evidence>
<proteinExistence type="inferred from homology"/>
<evidence type="ECO:0000256" key="1">
    <source>
        <dbReference type="ARBA" id="ARBA00004367"/>
    </source>
</evidence>
<evidence type="ECO:0000256" key="3">
    <source>
        <dbReference type="ARBA" id="ARBA00022729"/>
    </source>
</evidence>
<evidence type="ECO:0000256" key="8">
    <source>
        <dbReference type="SAM" id="SignalP"/>
    </source>
</evidence>
<dbReference type="InterPro" id="IPR041039">
    <property type="entry name" value="Yos9_DD"/>
</dbReference>
<keyword evidence="3 8" id="KW-0732">Signal</keyword>
<reference evidence="10 11" key="1">
    <citation type="submission" date="2016-01" db="EMBL/GenBank/DDBJ databases">
        <title>Genome sequence of the yeast Holleya sinecauda.</title>
        <authorList>
            <person name="Dietrich F.S."/>
        </authorList>
    </citation>
    <scope>NUCLEOTIDE SEQUENCE [LARGE SCALE GENOMIC DNA]</scope>
    <source>
        <strain evidence="10 11">ATCC 58844</strain>
    </source>
</reference>
<keyword evidence="4 7" id="KW-0430">Lectin</keyword>
<name>A0A125RDV7_9SACH</name>
<dbReference type="InterPro" id="IPR009011">
    <property type="entry name" value="Man6P_isomerase_rcpt-bd_dom_sf"/>
</dbReference>
<dbReference type="PANTHER" id="PTHR15414:SF0">
    <property type="entry name" value="ENDOPLASMIC RETICULUM LECTIN 1"/>
    <property type="match status" value="1"/>
</dbReference>
<evidence type="ECO:0000313" key="11">
    <source>
        <dbReference type="Proteomes" id="UP000243052"/>
    </source>
</evidence>
<dbReference type="GO" id="GO:0005788">
    <property type="term" value="C:endoplasmic reticulum lumen"/>
    <property type="evidence" value="ECO:0007669"/>
    <property type="project" value="UniProtKB-UniRule"/>
</dbReference>
<dbReference type="STRING" id="45286.A0A125RDV7"/>
<evidence type="ECO:0000256" key="5">
    <source>
        <dbReference type="ARBA" id="ARBA00022824"/>
    </source>
</evidence>
<dbReference type="GO" id="GO:0005789">
    <property type="term" value="C:endoplasmic reticulum membrane"/>
    <property type="evidence" value="ECO:0007669"/>
    <property type="project" value="UniProtKB-SubCell"/>
</dbReference>
<dbReference type="GeneID" id="28721867"/>
<dbReference type="PROSITE" id="PS51914">
    <property type="entry name" value="MRH"/>
    <property type="match status" value="1"/>
</dbReference>